<dbReference type="SUPFAM" id="SSF56808">
    <property type="entry name" value="Ribosomal protein L1"/>
    <property type="match status" value="1"/>
</dbReference>
<dbReference type="Proteomes" id="UP000229307">
    <property type="component" value="Unassembled WGS sequence"/>
</dbReference>
<dbReference type="AlphaFoldDB" id="A0A2M7S9L6"/>
<proteinExistence type="inferred from homology"/>
<name>A0A2M7S9L6_9BACT</name>
<sequence length="228" mass="25111">MRRSKRYKKSRELVDRVKLYPLEEALAILKSFPPAKFDETVELSIRLGSLAAKEVVRTTVILPHQYGSSKKKILVFVKGEKTKEAKDAGADYVGAEDLSEKILGGWLDFDVAIATPETMSIVAKLARILGPRGLMPNPKNETVTSDITRVIKEIRGGRNEIKSDEHGIVRTGVAKVSQPIQQVRENCTAIFEGILKAKQLVKFSTIVVATTMGPGVKVDPSSLKIEQV</sequence>
<evidence type="ECO:0000256" key="7">
    <source>
        <dbReference type="ARBA" id="ARBA00023274"/>
    </source>
</evidence>
<dbReference type="InterPro" id="IPR028364">
    <property type="entry name" value="Ribosomal_uL1/biogenesis"/>
</dbReference>
<dbReference type="NCBIfam" id="TIGR01169">
    <property type="entry name" value="rplA_bact"/>
    <property type="match status" value="1"/>
</dbReference>
<evidence type="ECO:0000256" key="1">
    <source>
        <dbReference type="ARBA" id="ARBA00010531"/>
    </source>
</evidence>
<dbReference type="InterPro" id="IPR005878">
    <property type="entry name" value="Ribosom_uL1_bac-type"/>
</dbReference>
<comment type="similarity">
    <text evidence="1 8">Belongs to the universal ribosomal protein uL1 family.</text>
</comment>
<dbReference type="Gene3D" id="3.40.50.790">
    <property type="match status" value="1"/>
</dbReference>
<dbReference type="InterPro" id="IPR023674">
    <property type="entry name" value="Ribosomal_uL1-like"/>
</dbReference>
<dbReference type="PROSITE" id="PS01199">
    <property type="entry name" value="RIBOSOMAL_L1"/>
    <property type="match status" value="1"/>
</dbReference>
<dbReference type="GO" id="GO:0003735">
    <property type="term" value="F:structural constituent of ribosome"/>
    <property type="evidence" value="ECO:0007669"/>
    <property type="project" value="InterPro"/>
</dbReference>
<dbReference type="PANTHER" id="PTHR36427:SF3">
    <property type="entry name" value="LARGE RIBOSOMAL SUBUNIT PROTEIN UL1M"/>
    <property type="match status" value="1"/>
</dbReference>
<evidence type="ECO:0000256" key="2">
    <source>
        <dbReference type="ARBA" id="ARBA00022491"/>
    </source>
</evidence>
<keyword evidence="7 8" id="KW-0687">Ribonucleoprotein</keyword>
<dbReference type="PANTHER" id="PTHR36427">
    <property type="entry name" value="54S RIBOSOMAL PROTEIN L1, MITOCHONDRIAL"/>
    <property type="match status" value="1"/>
</dbReference>
<dbReference type="CDD" id="cd00403">
    <property type="entry name" value="Ribosomal_L1"/>
    <property type="match status" value="1"/>
</dbReference>
<dbReference type="FunFam" id="3.40.50.790:FF:000001">
    <property type="entry name" value="50S ribosomal protein L1"/>
    <property type="match status" value="1"/>
</dbReference>
<keyword evidence="3" id="KW-0699">rRNA-binding</keyword>
<evidence type="ECO:0000256" key="6">
    <source>
        <dbReference type="ARBA" id="ARBA00022980"/>
    </source>
</evidence>
<evidence type="ECO:0000256" key="3">
    <source>
        <dbReference type="ARBA" id="ARBA00022730"/>
    </source>
</evidence>
<dbReference type="GO" id="GO:0006417">
    <property type="term" value="P:regulation of translation"/>
    <property type="evidence" value="ECO:0007669"/>
    <property type="project" value="UniProtKB-KW"/>
</dbReference>
<dbReference type="InterPro" id="IPR016095">
    <property type="entry name" value="Ribosomal_uL1_3-a/b-sand"/>
</dbReference>
<keyword evidence="2" id="KW-0678">Repressor</keyword>
<evidence type="ECO:0000313" key="10">
    <source>
        <dbReference type="Proteomes" id="UP000229307"/>
    </source>
</evidence>
<keyword evidence="6 8" id="KW-0689">Ribosomal protein</keyword>
<dbReference type="PIRSF" id="PIRSF002155">
    <property type="entry name" value="Ribosomal_L1"/>
    <property type="match status" value="1"/>
</dbReference>
<dbReference type="GO" id="GO:0015934">
    <property type="term" value="C:large ribosomal subunit"/>
    <property type="evidence" value="ECO:0007669"/>
    <property type="project" value="InterPro"/>
</dbReference>
<evidence type="ECO:0000256" key="8">
    <source>
        <dbReference type="RuleBase" id="RU000659"/>
    </source>
</evidence>
<evidence type="ECO:0000256" key="5">
    <source>
        <dbReference type="ARBA" id="ARBA00022884"/>
    </source>
</evidence>
<dbReference type="Pfam" id="PF00687">
    <property type="entry name" value="Ribosomal_L1"/>
    <property type="match status" value="1"/>
</dbReference>
<gene>
    <name evidence="9" type="primary">rplA</name>
    <name evidence="9" type="ORF">COY52_07915</name>
</gene>
<keyword evidence="4" id="KW-0810">Translation regulation</keyword>
<organism evidence="9 10">
    <name type="scientific">Candidatus Desantisbacteria bacterium CG_4_10_14_0_8_um_filter_48_22</name>
    <dbReference type="NCBI Taxonomy" id="1974543"/>
    <lineage>
        <taxon>Bacteria</taxon>
        <taxon>Candidatus Desantisiibacteriota</taxon>
    </lineage>
</organism>
<dbReference type="InterPro" id="IPR002143">
    <property type="entry name" value="Ribosomal_uL1"/>
</dbReference>
<reference evidence="10" key="1">
    <citation type="submission" date="2017-09" db="EMBL/GenBank/DDBJ databases">
        <title>Depth-based differentiation of microbial function through sediment-hosted aquifers and enrichment of novel symbionts in the deep terrestrial subsurface.</title>
        <authorList>
            <person name="Probst A.J."/>
            <person name="Ladd B."/>
            <person name="Jarett J.K."/>
            <person name="Geller-Mcgrath D.E."/>
            <person name="Sieber C.M.K."/>
            <person name="Emerson J.B."/>
            <person name="Anantharaman K."/>
            <person name="Thomas B.C."/>
            <person name="Malmstrom R."/>
            <person name="Stieglmeier M."/>
            <person name="Klingl A."/>
            <person name="Woyke T."/>
            <person name="Ryan C.M."/>
            <person name="Banfield J.F."/>
        </authorList>
    </citation>
    <scope>NUCLEOTIDE SEQUENCE [LARGE SCALE GENOMIC DNA]</scope>
</reference>
<evidence type="ECO:0000256" key="4">
    <source>
        <dbReference type="ARBA" id="ARBA00022845"/>
    </source>
</evidence>
<comment type="caution">
    <text evidence="9">The sequence shown here is derived from an EMBL/GenBank/DDBJ whole genome shotgun (WGS) entry which is preliminary data.</text>
</comment>
<dbReference type="InterPro" id="IPR023673">
    <property type="entry name" value="Ribosomal_uL1_CS"/>
</dbReference>
<evidence type="ECO:0000313" key="9">
    <source>
        <dbReference type="EMBL" id="PIZ16191.1"/>
    </source>
</evidence>
<keyword evidence="5" id="KW-0694">RNA-binding</keyword>
<protein>
    <recommendedName>
        <fullName evidence="8">Ribosomal protein</fullName>
    </recommendedName>
</protein>
<dbReference type="Gene3D" id="3.30.190.20">
    <property type="match status" value="1"/>
</dbReference>
<dbReference type="EMBL" id="PFMR01000206">
    <property type="protein sequence ID" value="PIZ16191.1"/>
    <property type="molecule type" value="Genomic_DNA"/>
</dbReference>
<accession>A0A2M7S9L6</accession>
<dbReference type="GO" id="GO:0006412">
    <property type="term" value="P:translation"/>
    <property type="evidence" value="ECO:0007669"/>
    <property type="project" value="InterPro"/>
</dbReference>
<dbReference type="GO" id="GO:0019843">
    <property type="term" value="F:rRNA binding"/>
    <property type="evidence" value="ECO:0007669"/>
    <property type="project" value="UniProtKB-KW"/>
</dbReference>